<evidence type="ECO:0000313" key="1">
    <source>
        <dbReference type="EMBL" id="HIT38874.1"/>
    </source>
</evidence>
<dbReference type="Pfam" id="PF10604">
    <property type="entry name" value="Polyketide_cyc2"/>
    <property type="match status" value="1"/>
</dbReference>
<comment type="caution">
    <text evidence="1">The sequence shown here is derived from an EMBL/GenBank/DDBJ whole genome shotgun (WGS) entry which is preliminary data.</text>
</comment>
<sequence>MTSFESPVKTIPAAIETVFDTLSDFSNLERLRDKIPEDKVQNFSCDSDNCRFTISPAGNIAVRIVEREPYKTIKLETVESPVPFFIWVQLLPTPEGNTALKLTLRAELNPFIRGMISKPLQEGVNKLAETIAFLPFD</sequence>
<dbReference type="InterPro" id="IPR023393">
    <property type="entry name" value="START-like_dom_sf"/>
</dbReference>
<protein>
    <submittedName>
        <fullName evidence="1">SRPBCC family protein</fullName>
    </submittedName>
</protein>
<organism evidence="1 2">
    <name type="scientific">Candidatus Caccoplasma intestinavium</name>
    <dbReference type="NCBI Taxonomy" id="2840716"/>
    <lineage>
        <taxon>Bacteria</taxon>
        <taxon>Pseudomonadati</taxon>
        <taxon>Bacteroidota</taxon>
        <taxon>Bacteroidia</taxon>
        <taxon>Bacteroidales</taxon>
        <taxon>Bacteroidaceae</taxon>
        <taxon>Bacteroidaceae incertae sedis</taxon>
        <taxon>Candidatus Caccoplasma</taxon>
    </lineage>
</organism>
<evidence type="ECO:0000313" key="2">
    <source>
        <dbReference type="Proteomes" id="UP000886722"/>
    </source>
</evidence>
<dbReference type="AlphaFoldDB" id="A0A9D1KCS2"/>
<accession>A0A9D1KCS2</accession>
<dbReference type="Proteomes" id="UP000886722">
    <property type="component" value="Unassembled WGS sequence"/>
</dbReference>
<gene>
    <name evidence="1" type="ORF">IAD06_02375</name>
</gene>
<reference evidence="1" key="1">
    <citation type="submission" date="2020-10" db="EMBL/GenBank/DDBJ databases">
        <authorList>
            <person name="Gilroy R."/>
        </authorList>
    </citation>
    <scope>NUCLEOTIDE SEQUENCE</scope>
    <source>
        <strain evidence="1">21143</strain>
    </source>
</reference>
<dbReference type="Gene3D" id="3.30.530.20">
    <property type="match status" value="1"/>
</dbReference>
<reference evidence="1" key="2">
    <citation type="journal article" date="2021" name="PeerJ">
        <title>Extensive microbial diversity within the chicken gut microbiome revealed by metagenomics and culture.</title>
        <authorList>
            <person name="Gilroy R."/>
            <person name="Ravi A."/>
            <person name="Getino M."/>
            <person name="Pursley I."/>
            <person name="Horton D.L."/>
            <person name="Alikhan N.F."/>
            <person name="Baker D."/>
            <person name="Gharbi K."/>
            <person name="Hall N."/>
            <person name="Watson M."/>
            <person name="Adriaenssens E.M."/>
            <person name="Foster-Nyarko E."/>
            <person name="Jarju S."/>
            <person name="Secka A."/>
            <person name="Antonio M."/>
            <person name="Oren A."/>
            <person name="Chaudhuri R.R."/>
            <person name="La Ragione R."/>
            <person name="Hildebrand F."/>
            <person name="Pallen M.J."/>
        </authorList>
    </citation>
    <scope>NUCLEOTIDE SEQUENCE</scope>
    <source>
        <strain evidence="1">21143</strain>
    </source>
</reference>
<dbReference type="InterPro" id="IPR019587">
    <property type="entry name" value="Polyketide_cyclase/dehydratase"/>
</dbReference>
<dbReference type="SUPFAM" id="SSF55961">
    <property type="entry name" value="Bet v1-like"/>
    <property type="match status" value="1"/>
</dbReference>
<dbReference type="EMBL" id="DVKT01000018">
    <property type="protein sequence ID" value="HIT38874.1"/>
    <property type="molecule type" value="Genomic_DNA"/>
</dbReference>
<name>A0A9D1KCS2_9BACT</name>
<proteinExistence type="predicted"/>